<evidence type="ECO:0000313" key="1">
    <source>
        <dbReference type="EMBL" id="KAF2480821.1"/>
    </source>
</evidence>
<dbReference type="SUPFAM" id="SSF51197">
    <property type="entry name" value="Clavaminate synthase-like"/>
    <property type="match status" value="1"/>
</dbReference>
<name>A0A6A6PM98_9PEZI</name>
<dbReference type="Proteomes" id="UP000799767">
    <property type="component" value="Unassembled WGS sequence"/>
</dbReference>
<protein>
    <recommendedName>
        <fullName evidence="3">DUF1479 domain protein</fullName>
    </recommendedName>
</protein>
<dbReference type="InterPro" id="IPR027443">
    <property type="entry name" value="IPNS-like_sf"/>
</dbReference>
<evidence type="ECO:0000313" key="2">
    <source>
        <dbReference type="Proteomes" id="UP000799767"/>
    </source>
</evidence>
<keyword evidence="2" id="KW-1185">Reference proteome</keyword>
<reference evidence="1" key="1">
    <citation type="journal article" date="2020" name="Stud. Mycol.">
        <title>101 Dothideomycetes genomes: a test case for predicting lifestyles and emergence of pathogens.</title>
        <authorList>
            <person name="Haridas S."/>
            <person name="Albert R."/>
            <person name="Binder M."/>
            <person name="Bloem J."/>
            <person name="Labutti K."/>
            <person name="Salamov A."/>
            <person name="Andreopoulos B."/>
            <person name="Baker S."/>
            <person name="Barry K."/>
            <person name="Bills G."/>
            <person name="Bluhm B."/>
            <person name="Cannon C."/>
            <person name="Castanera R."/>
            <person name="Culley D."/>
            <person name="Daum C."/>
            <person name="Ezra D."/>
            <person name="Gonzalez J."/>
            <person name="Henrissat B."/>
            <person name="Kuo A."/>
            <person name="Liang C."/>
            <person name="Lipzen A."/>
            <person name="Lutzoni F."/>
            <person name="Magnuson J."/>
            <person name="Mondo S."/>
            <person name="Nolan M."/>
            <person name="Ohm R."/>
            <person name="Pangilinan J."/>
            <person name="Park H.-J."/>
            <person name="Ramirez L."/>
            <person name="Alfaro M."/>
            <person name="Sun H."/>
            <person name="Tritt A."/>
            <person name="Yoshinaga Y."/>
            <person name="Zwiers L.-H."/>
            <person name="Turgeon B."/>
            <person name="Goodwin S."/>
            <person name="Spatafora J."/>
            <person name="Crous P."/>
            <person name="Grigoriev I."/>
        </authorList>
    </citation>
    <scope>NUCLEOTIDE SEQUENCE</scope>
    <source>
        <strain evidence="1">CBS 113389</strain>
    </source>
</reference>
<dbReference type="Pfam" id="PF07350">
    <property type="entry name" value="Gig2-like"/>
    <property type="match status" value="1"/>
</dbReference>
<accession>A0A6A6PM98</accession>
<dbReference type="EMBL" id="MU001639">
    <property type="protein sequence ID" value="KAF2480821.1"/>
    <property type="molecule type" value="Genomic_DNA"/>
</dbReference>
<sequence>MALKIPYRACLKRQRLDVPIRLLLPSARAASTTAAAAQKQEGDISAAFASLSGISFEPLEPRFADVKRRLIAGNEAAIHDSWTRLLHNLRDDIAEIRELGSTIVPEIDFKDIHSPSEAFVSAHRKRGVAVIRNVMPQEEALDLKRELRAYIQANPSTKAFPADNPQVYELYWSPSQMRARGHPNMIAAQRFLMNFWHSTDPNALVSTDHPTSYADRLRMRLPGDAKFALGPHVDGGSCERWEQEGYGKGKVYDAIWRGDWESFDPWESNTRLSVNSDLYNGVGACSMFRMFQGWLSMSNTGPYEGTLLVNPLFNKATAYFLLRPFFSPIQQPTACSPDTFLHPTNWHLDLSPTNSWLHGATPGRGQELRPELHPHLDLAQSMVHMPRVNPGDYVSWHCDTIHAVDSVHAGKSDSSVMYIPACPLTLDNAAFLARQRECFLQGTPCPDFGSGKGESEHVGRPGVEDVRALIPEEGMRAFGLQEWDAEESSLTSAQKELVNRANKMLGFYE</sequence>
<dbReference type="InterPro" id="IPR010856">
    <property type="entry name" value="Gig2-like"/>
</dbReference>
<dbReference type="OrthoDB" id="8249012at2759"/>
<dbReference type="AlphaFoldDB" id="A0A6A6PM98"/>
<dbReference type="RefSeq" id="XP_033587391.1">
    <property type="nucleotide sequence ID" value="XM_033736182.1"/>
</dbReference>
<proteinExistence type="predicted"/>
<organism evidence="1 2">
    <name type="scientific">Neohortaea acidophila</name>
    <dbReference type="NCBI Taxonomy" id="245834"/>
    <lineage>
        <taxon>Eukaryota</taxon>
        <taxon>Fungi</taxon>
        <taxon>Dikarya</taxon>
        <taxon>Ascomycota</taxon>
        <taxon>Pezizomycotina</taxon>
        <taxon>Dothideomycetes</taxon>
        <taxon>Dothideomycetidae</taxon>
        <taxon>Mycosphaerellales</taxon>
        <taxon>Teratosphaeriaceae</taxon>
        <taxon>Neohortaea</taxon>
    </lineage>
</organism>
<dbReference type="PANTHER" id="PTHR30613:SF1">
    <property type="entry name" value="DUF1479 DOMAIN PROTEIN (AFU_ORTHOLOGUE AFUA_5G09280)"/>
    <property type="match status" value="1"/>
</dbReference>
<evidence type="ECO:0008006" key="3">
    <source>
        <dbReference type="Google" id="ProtNLM"/>
    </source>
</evidence>
<dbReference type="GeneID" id="54477184"/>
<dbReference type="Gene3D" id="2.60.120.330">
    <property type="entry name" value="B-lactam Antibiotic, Isopenicillin N Synthase, Chain"/>
    <property type="match status" value="1"/>
</dbReference>
<dbReference type="PANTHER" id="PTHR30613">
    <property type="entry name" value="UNCHARACTERIZED PROTEIN YBIU-RELATED"/>
    <property type="match status" value="1"/>
</dbReference>
<gene>
    <name evidence="1" type="ORF">BDY17DRAFT_318389</name>
</gene>